<evidence type="ECO:0000313" key="1">
    <source>
        <dbReference type="EMBL" id="KFI58549.1"/>
    </source>
</evidence>
<accession>A0A087AIE9</accession>
<reference evidence="1 2" key="1">
    <citation type="submission" date="2014-03" db="EMBL/GenBank/DDBJ databases">
        <title>Genomics of Bifidobacteria.</title>
        <authorList>
            <person name="Ventura M."/>
            <person name="Milani C."/>
            <person name="Lugli G.A."/>
        </authorList>
    </citation>
    <scope>NUCLEOTIDE SEQUENCE [LARGE SCALE GENOMIC DNA]</scope>
    <source>
        <strain evidence="1 2">LMG 10510</strain>
    </source>
</reference>
<dbReference type="Proteomes" id="UP000028995">
    <property type="component" value="Unassembled WGS sequence"/>
</dbReference>
<dbReference type="EMBL" id="JGYU01000001">
    <property type="protein sequence ID" value="KFI58549.1"/>
    <property type="molecule type" value="Genomic_DNA"/>
</dbReference>
<dbReference type="InterPro" id="IPR011009">
    <property type="entry name" value="Kinase-like_dom_sf"/>
</dbReference>
<dbReference type="STRING" id="35760.BCHO_0596"/>
<gene>
    <name evidence="1" type="ORF">BCHO_0596</name>
</gene>
<dbReference type="OrthoDB" id="7863753at2"/>
<sequence length="194" mass="22657">MGKCKTLTVNGTPYDVLRLLGKGNGGYSFLVRSQTHPPVLYVLKQIHYGPYDYYQYADKMQAEIRDYRKLRELGVKLPAMLDIDLDHDRILKEYVDGPTIYELVLADQMQDDYLEQIRRLAKRLAAKRLNINYFPTNFVVEDGVVHYIDFECKPYKDTWDFENWGVKYWSKTPEFLAYVAEHTQRDPQGAGAEG</sequence>
<proteinExistence type="predicted"/>
<dbReference type="RefSeq" id="WP_024540901.1">
    <property type="nucleotide sequence ID" value="NZ_JBQKLO010000021.1"/>
</dbReference>
<protein>
    <recommendedName>
        <fullName evidence="3">Protein kinase</fullName>
    </recommendedName>
</protein>
<evidence type="ECO:0008006" key="3">
    <source>
        <dbReference type="Google" id="ProtNLM"/>
    </source>
</evidence>
<dbReference type="eggNOG" id="ENOG502ZA6P">
    <property type="taxonomic scope" value="Bacteria"/>
</dbReference>
<dbReference type="AlphaFoldDB" id="A0A087AIE9"/>
<dbReference type="SUPFAM" id="SSF56112">
    <property type="entry name" value="Protein kinase-like (PK-like)"/>
    <property type="match status" value="1"/>
</dbReference>
<comment type="caution">
    <text evidence="1">The sequence shown here is derived from an EMBL/GenBank/DDBJ whole genome shotgun (WGS) entry which is preliminary data.</text>
</comment>
<name>A0A087AIE9_9BIFI</name>
<organism evidence="1 2">
    <name type="scientific">Bifidobacterium choerinum</name>
    <dbReference type="NCBI Taxonomy" id="35760"/>
    <lineage>
        <taxon>Bacteria</taxon>
        <taxon>Bacillati</taxon>
        <taxon>Actinomycetota</taxon>
        <taxon>Actinomycetes</taxon>
        <taxon>Bifidobacteriales</taxon>
        <taxon>Bifidobacteriaceae</taxon>
        <taxon>Bifidobacterium</taxon>
    </lineage>
</organism>
<evidence type="ECO:0000313" key="2">
    <source>
        <dbReference type="Proteomes" id="UP000028995"/>
    </source>
</evidence>
<keyword evidence="2" id="KW-1185">Reference proteome</keyword>